<organism evidence="1 4">
    <name type="scientific">Myxococcus fulvus</name>
    <dbReference type="NCBI Taxonomy" id="33"/>
    <lineage>
        <taxon>Bacteria</taxon>
        <taxon>Pseudomonadati</taxon>
        <taxon>Myxococcota</taxon>
        <taxon>Myxococcia</taxon>
        <taxon>Myxococcales</taxon>
        <taxon>Cystobacterineae</taxon>
        <taxon>Myxococcaceae</taxon>
        <taxon>Myxococcus</taxon>
    </lineage>
</organism>
<keyword evidence="3" id="KW-1185">Reference proteome</keyword>
<comment type="caution">
    <text evidence="1">The sequence shown here is derived from an EMBL/GenBank/DDBJ whole genome shotgun (WGS) entry which is preliminary data.</text>
</comment>
<evidence type="ECO:0000313" key="1">
    <source>
        <dbReference type="EMBL" id="GEN13300.1"/>
    </source>
</evidence>
<evidence type="ECO:0000313" key="3">
    <source>
        <dbReference type="Proteomes" id="UP000183760"/>
    </source>
</evidence>
<evidence type="ECO:0000313" key="2">
    <source>
        <dbReference type="EMBL" id="SEU41149.1"/>
    </source>
</evidence>
<proteinExistence type="predicted"/>
<dbReference type="AlphaFoldDB" id="A0A511TGL4"/>
<dbReference type="Proteomes" id="UP000321514">
    <property type="component" value="Unassembled WGS sequence"/>
</dbReference>
<gene>
    <name evidence="1" type="ORF">MFU01_83370</name>
    <name evidence="2" type="ORF">SAMN05443572_116104</name>
</gene>
<dbReference type="Proteomes" id="UP000183760">
    <property type="component" value="Unassembled WGS sequence"/>
</dbReference>
<dbReference type="EMBL" id="BJXR01000077">
    <property type="protein sequence ID" value="GEN13300.1"/>
    <property type="molecule type" value="Genomic_DNA"/>
</dbReference>
<sequence>MQQQEWKFGAHQIRHEQQDVLVAVFSGMLNLDDMKRAVEIYSQVAKAGPYFMIADIGNSQLQAEARRYLSDNSKPEWFKGCVYVGADMVQQTFGKVISLGMFLTGKTEFKTEFVKTMDEARAWVEQQRRANVRKSG</sequence>
<reference evidence="2 3" key="1">
    <citation type="submission" date="2016-10" db="EMBL/GenBank/DDBJ databases">
        <authorList>
            <person name="Varghese N."/>
            <person name="Submissions S."/>
        </authorList>
    </citation>
    <scope>NUCLEOTIDE SEQUENCE [LARGE SCALE GENOMIC DNA]</scope>
    <source>
        <strain evidence="2 3">DSM 16525</strain>
    </source>
</reference>
<reference evidence="1 4" key="2">
    <citation type="submission" date="2019-07" db="EMBL/GenBank/DDBJ databases">
        <title>Whole genome shotgun sequence of Myxococcus fulvus NBRC 100333.</title>
        <authorList>
            <person name="Hosoyama A."/>
            <person name="Uohara A."/>
            <person name="Ohji S."/>
            <person name="Ichikawa N."/>
        </authorList>
    </citation>
    <scope>NUCLEOTIDE SEQUENCE [LARGE SCALE GENOMIC DNA]</scope>
    <source>
        <strain evidence="1 4">NBRC 100333</strain>
    </source>
</reference>
<evidence type="ECO:0008006" key="5">
    <source>
        <dbReference type="Google" id="ProtNLM"/>
    </source>
</evidence>
<name>A0A511TGL4_MYXFU</name>
<dbReference type="EMBL" id="FOIB01000016">
    <property type="protein sequence ID" value="SEU41149.1"/>
    <property type="molecule type" value="Genomic_DNA"/>
</dbReference>
<accession>A0A511TGL4</accession>
<dbReference type="OrthoDB" id="5509153at2"/>
<protein>
    <recommendedName>
        <fullName evidence="5">STAS/SEC14 domain-containing protein</fullName>
    </recommendedName>
</protein>
<dbReference type="RefSeq" id="WP_046717079.1">
    <property type="nucleotide sequence ID" value="NZ_BJXR01000077.1"/>
</dbReference>
<evidence type="ECO:0000313" key="4">
    <source>
        <dbReference type="Proteomes" id="UP000321514"/>
    </source>
</evidence>